<dbReference type="GO" id="GO:0051301">
    <property type="term" value="P:cell division"/>
    <property type="evidence" value="ECO:0007669"/>
    <property type="project" value="UniProtKB-KW"/>
</dbReference>
<feature type="region of interest" description="Disordered" evidence="10">
    <location>
        <begin position="287"/>
        <end position="326"/>
    </location>
</feature>
<evidence type="ECO:0000256" key="9">
    <source>
        <dbReference type="SAM" id="Coils"/>
    </source>
</evidence>
<dbReference type="PANTHER" id="PTHR35794">
    <property type="entry name" value="CELL DIVISION PROTEIN DIVIVA"/>
    <property type="match status" value="1"/>
</dbReference>
<evidence type="ECO:0000313" key="12">
    <source>
        <dbReference type="Proteomes" id="UP000188342"/>
    </source>
</evidence>
<keyword evidence="6 9" id="KW-0175">Coiled coil</keyword>
<name>A0A1R4KMP5_9ACTN</name>
<comment type="subcellular location">
    <subcellularLocation>
        <location evidence="1">Cytoplasm</location>
    </subcellularLocation>
</comment>
<evidence type="ECO:0000256" key="8">
    <source>
        <dbReference type="ARBA" id="ARBA00031737"/>
    </source>
</evidence>
<dbReference type="STRING" id="1255658.FM114_15850"/>
<evidence type="ECO:0000256" key="7">
    <source>
        <dbReference type="ARBA" id="ARBA00023306"/>
    </source>
</evidence>
<dbReference type="Gene3D" id="6.10.250.660">
    <property type="match status" value="1"/>
</dbReference>
<feature type="region of interest" description="Disordered" evidence="10">
    <location>
        <begin position="51"/>
        <end position="100"/>
    </location>
</feature>
<dbReference type="Proteomes" id="UP000188342">
    <property type="component" value="Unassembled WGS sequence"/>
</dbReference>
<dbReference type="RefSeq" id="WP_094766110.1">
    <property type="nucleotide sequence ID" value="NZ_FUKQ01000063.1"/>
</dbReference>
<dbReference type="GO" id="GO:0005737">
    <property type="term" value="C:cytoplasm"/>
    <property type="evidence" value="ECO:0007669"/>
    <property type="project" value="UniProtKB-SubCell"/>
</dbReference>
<dbReference type="NCBIfam" id="TIGR03544">
    <property type="entry name" value="DivI1A_domain"/>
    <property type="match status" value="1"/>
</dbReference>
<keyword evidence="7" id="KW-0131">Cell cycle</keyword>
<feature type="compositionally biased region" description="Basic and acidic residues" evidence="10">
    <location>
        <begin position="67"/>
        <end position="87"/>
    </location>
</feature>
<comment type="similarity">
    <text evidence="2">Belongs to the DivIVA family.</text>
</comment>
<feature type="coiled-coil region" evidence="9">
    <location>
        <begin position="163"/>
        <end position="201"/>
    </location>
</feature>
<dbReference type="AlphaFoldDB" id="A0A1R4KMP5"/>
<dbReference type="PANTHER" id="PTHR35794:SF2">
    <property type="entry name" value="CELL DIVISION PROTEIN DIVIVA"/>
    <property type="match status" value="1"/>
</dbReference>
<evidence type="ECO:0000256" key="2">
    <source>
        <dbReference type="ARBA" id="ARBA00009008"/>
    </source>
</evidence>
<evidence type="ECO:0000256" key="5">
    <source>
        <dbReference type="ARBA" id="ARBA00022618"/>
    </source>
</evidence>
<reference evidence="11 12" key="1">
    <citation type="submission" date="2017-02" db="EMBL/GenBank/DDBJ databases">
        <authorList>
            <person name="Peterson S.W."/>
        </authorList>
    </citation>
    <scope>NUCLEOTIDE SEQUENCE [LARGE SCALE GENOMIC DNA]</scope>
    <source>
        <strain evidence="11 12">LSP_Lj1</strain>
    </source>
</reference>
<dbReference type="OrthoDB" id="9815492at2"/>
<proteinExistence type="inferred from homology"/>
<organism evidence="11 12">
    <name type="scientific">Luteococcus japonicus LSP_Lj1</name>
    <dbReference type="NCBI Taxonomy" id="1255658"/>
    <lineage>
        <taxon>Bacteria</taxon>
        <taxon>Bacillati</taxon>
        <taxon>Actinomycetota</taxon>
        <taxon>Actinomycetes</taxon>
        <taxon>Propionibacteriales</taxon>
        <taxon>Propionibacteriaceae</taxon>
        <taxon>Luteococcus</taxon>
    </lineage>
</organism>
<evidence type="ECO:0000313" key="11">
    <source>
        <dbReference type="EMBL" id="SJN45334.1"/>
    </source>
</evidence>
<evidence type="ECO:0000256" key="1">
    <source>
        <dbReference type="ARBA" id="ARBA00004496"/>
    </source>
</evidence>
<evidence type="ECO:0000256" key="4">
    <source>
        <dbReference type="ARBA" id="ARBA00022490"/>
    </source>
</evidence>
<evidence type="ECO:0000256" key="6">
    <source>
        <dbReference type="ARBA" id="ARBA00023054"/>
    </source>
</evidence>
<accession>A0A1R4KMP5</accession>
<keyword evidence="4" id="KW-0963">Cytoplasm</keyword>
<protein>
    <recommendedName>
        <fullName evidence="3">Cell wall synthesis protein Wag31</fullName>
    </recommendedName>
    <alternativeName>
        <fullName evidence="8">Antigen 84</fullName>
    </alternativeName>
</protein>
<evidence type="ECO:0000256" key="10">
    <source>
        <dbReference type="SAM" id="MobiDB-lite"/>
    </source>
</evidence>
<gene>
    <name evidence="11" type="ORF">FM114_15850</name>
</gene>
<dbReference type="InterPro" id="IPR007793">
    <property type="entry name" value="DivIVA_fam"/>
</dbReference>
<dbReference type="EMBL" id="FUKQ01000063">
    <property type="protein sequence ID" value="SJN45334.1"/>
    <property type="molecule type" value="Genomic_DNA"/>
</dbReference>
<evidence type="ECO:0000256" key="3">
    <source>
        <dbReference type="ARBA" id="ARBA00018787"/>
    </source>
</evidence>
<keyword evidence="5 11" id="KW-0132">Cell division</keyword>
<dbReference type="InterPro" id="IPR019933">
    <property type="entry name" value="DivIVA_domain"/>
</dbReference>
<sequence>MTLTLEDVKNVRFPIAKRVGEGYRATEVDDFVDKVDVTFATMLEENERLQAQLEALDGSSAGSDGDPDLRTENERLRAELEEARKQQSETVAAAAPAEDKDQAAELARLRDENADLRQQLEQARQSTGLTVMDGQGGGKVEKIVVATAAQASPAVTRLVQLATEQAESVVSEAESEAQRKLDEANRKAQELTLDAQTRAERTQSESRVNADQMTAAARAEAERLATEARTNSERVNLDAENRRRELFAQLEAERDELVGKVDRLRSFEDDYRSSMVQHFTAQLEAVKSGKLEPSGKPALLGEARATDKDHGGSQTPRLDALLAEGN</sequence>
<keyword evidence="12" id="KW-1185">Reference proteome</keyword>